<protein>
    <recommendedName>
        <fullName evidence="5">Chromosome segregation ATPase</fullName>
    </recommendedName>
</protein>
<keyword evidence="4" id="KW-1185">Reference proteome</keyword>
<dbReference type="InterPro" id="IPR018247">
    <property type="entry name" value="EF_Hand_1_Ca_BS"/>
</dbReference>
<feature type="coiled-coil region" evidence="1">
    <location>
        <begin position="391"/>
        <end position="474"/>
    </location>
</feature>
<feature type="transmembrane region" description="Helical" evidence="2">
    <location>
        <begin position="7"/>
        <end position="26"/>
    </location>
</feature>
<keyword evidence="2" id="KW-0472">Membrane</keyword>
<keyword evidence="2" id="KW-1133">Transmembrane helix</keyword>
<evidence type="ECO:0000256" key="1">
    <source>
        <dbReference type="SAM" id="Coils"/>
    </source>
</evidence>
<accession>A0A6G5QI11</accession>
<organism evidence="3 4">
    <name type="scientific">Campylobacter mucosalis CCUG 21559</name>
    <dbReference type="NCBI Taxonomy" id="1032067"/>
    <lineage>
        <taxon>Bacteria</taxon>
        <taxon>Pseudomonadati</taxon>
        <taxon>Campylobacterota</taxon>
        <taxon>Epsilonproteobacteria</taxon>
        <taxon>Campylobacterales</taxon>
        <taxon>Campylobacteraceae</taxon>
        <taxon>Campylobacter</taxon>
    </lineage>
</organism>
<dbReference type="Gene3D" id="1.10.287.1490">
    <property type="match status" value="1"/>
</dbReference>
<proteinExistence type="predicted"/>
<feature type="coiled-coil region" evidence="1">
    <location>
        <begin position="108"/>
        <end position="186"/>
    </location>
</feature>
<dbReference type="PANTHER" id="PTHR34707">
    <property type="entry name" value="VIMENTIN-TYPE INTERMEDIATE FILAMENT-ASSOCIATED COILED-COIL PROTEIN"/>
    <property type="match status" value="1"/>
</dbReference>
<feature type="coiled-coil region" evidence="1">
    <location>
        <begin position="227"/>
        <end position="359"/>
    </location>
</feature>
<name>A0A6G5QI11_9BACT</name>
<dbReference type="GO" id="GO:0045098">
    <property type="term" value="C:type III intermediate filament"/>
    <property type="evidence" value="ECO:0007669"/>
    <property type="project" value="TreeGrafter"/>
</dbReference>
<dbReference type="RefSeq" id="WP_171993968.1">
    <property type="nucleotide sequence ID" value="NZ_CP012542.1"/>
</dbReference>
<keyword evidence="1" id="KW-0175">Coiled coil</keyword>
<gene>
    <name evidence="3" type="ORF">CMUC_1372</name>
</gene>
<keyword evidence="2" id="KW-0812">Transmembrane</keyword>
<dbReference type="Proteomes" id="UP000503264">
    <property type="component" value="Chromosome"/>
</dbReference>
<reference evidence="3 4" key="1">
    <citation type="submission" date="2016-07" db="EMBL/GenBank/DDBJ databases">
        <title>Comparative genomics of the Campylobacter concisus group.</title>
        <authorList>
            <person name="Miller W.G."/>
            <person name="Yee E."/>
            <person name="Chapman M.H."/>
            <person name="Huynh S."/>
            <person name="Bono J.L."/>
            <person name="On S.L.W."/>
            <person name="StLeger J."/>
            <person name="Foster G."/>
            <person name="Parker C.T."/>
        </authorList>
    </citation>
    <scope>NUCLEOTIDE SEQUENCE [LARGE SCALE GENOMIC DNA]</scope>
    <source>
        <strain evidence="3 4">CCUG 21559</strain>
    </source>
</reference>
<feature type="coiled-coil region" evidence="1">
    <location>
        <begin position="511"/>
        <end position="583"/>
    </location>
</feature>
<dbReference type="PANTHER" id="PTHR34707:SF1">
    <property type="entry name" value="VIMENTIN-TYPE INTERMEDIATE FILAMENT-ASSOCIATED COILED-COIL PROTEIN"/>
    <property type="match status" value="1"/>
</dbReference>
<dbReference type="AlphaFoldDB" id="A0A6G5QI11"/>
<dbReference type="EMBL" id="CP012542">
    <property type="protein sequence ID" value="QCD45136.1"/>
    <property type="molecule type" value="Genomic_DNA"/>
</dbReference>
<evidence type="ECO:0000313" key="3">
    <source>
        <dbReference type="EMBL" id="QCD45136.1"/>
    </source>
</evidence>
<evidence type="ECO:0008006" key="5">
    <source>
        <dbReference type="Google" id="ProtNLM"/>
    </source>
</evidence>
<dbReference type="PROSITE" id="PS00018">
    <property type="entry name" value="EF_HAND_1"/>
    <property type="match status" value="1"/>
</dbReference>
<sequence length="714" mass="81427">MSQTRVVVAVIIAVIAFILVSFLSNISPKTKETESEYKIYSLKFDDLPESEKEKYINKSNLYEYGGYITPKSYSQSFAVSEDNGTSILELLSQNKALVADNIDLGEKNLELIEKIESIKNELTKQKDEVVAQSDRALNEQEEQHYQNIQKLTKELSEAQKNGLNSISSYEKKIAMLENEMIKFKLDVDKNKTIATEEFLSFKRQSDANQSELRNLNNTLNFELNASLAKFQNINKELAHIKDELERANAELGALKSENKKELGRVLDGFDLQKSILEDELSRKSNKIIDLNAEILNLTLELNASKKNMQRLVNNLEAEKNTTKKLSEISINLNSKNAELNATKAKLKEALNSLDIEKNATILLKQSITELKMQSSELNSTRAKLLKTREELSIEQNSTRNLKQNLKELKAQNSDLNSTIAIKSDSINELTKSINELKNMLDLKNNNIKNLENNLSATKTELKTSQNELKNLQKTSSVDMKNYEILTSQINALKKQLGGKLNEQNVKDDISLAQLKDELNRAKTTIKDNNKTIIELNERIANLGKSSMSTSEYYKKIEELSKDIEENLNNQDRLEDENTNLKMLLEAQTKPEVPKKLVFVSKIECYDMDSKNEPTQICKNRLSDFLQRYNSNYIYEIIAIVDEKGLGLPYEVAKTLKKDELERLKKYVNEGVAKERAVVAARLIKDEFGDFARISFSPDFILKNSSRGFVIKAYR</sequence>
<evidence type="ECO:0000256" key="2">
    <source>
        <dbReference type="SAM" id="Phobius"/>
    </source>
</evidence>
<evidence type="ECO:0000313" key="4">
    <source>
        <dbReference type="Proteomes" id="UP000503264"/>
    </source>
</evidence>